<dbReference type="Proteomes" id="UP000600365">
    <property type="component" value="Unassembled WGS sequence"/>
</dbReference>
<dbReference type="CDD" id="cd07828">
    <property type="entry name" value="lipocalin_heme-bd-THAP4-like"/>
    <property type="match status" value="1"/>
</dbReference>
<dbReference type="AlphaFoldDB" id="A0A917XQZ8"/>
<comment type="function">
    <text evidence="1">Heme-binding protein able to scavenge peroxynitrite and to protect free L-tyrosine against peroxynitrite-mediated nitration, by acting as a peroxynitrite isomerase that converts peroxynitrite to nitrate. Therefore, this protein likely plays a role in peroxynitrite sensing and in the detoxification of reactive nitrogen and oxygen species (RNS and ROS, respectively). Is able to bind nitric oxide (NO) in vitro, but may act as a sensor of peroxynitrite levels in vivo.</text>
</comment>
<feature type="short sequence motif" description="GXWXGXG" evidence="1">
    <location>
        <begin position="56"/>
        <end position="62"/>
    </location>
</feature>
<dbReference type="GO" id="GO:0062213">
    <property type="term" value="F:peroxynitrite isomerase activity"/>
    <property type="evidence" value="ECO:0007669"/>
    <property type="project" value="UniProtKB-UniRule"/>
</dbReference>
<keyword evidence="1" id="KW-0413">Isomerase</keyword>
<dbReference type="HAMAP" id="MF_01297">
    <property type="entry name" value="nitrobindin"/>
    <property type="match status" value="1"/>
</dbReference>
<feature type="binding site" description="axial binding residue" evidence="1">
    <location>
        <position position="192"/>
    </location>
    <ligand>
        <name>heme b</name>
        <dbReference type="ChEBI" id="CHEBI:60344"/>
    </ligand>
    <ligandPart>
        <name>Fe</name>
        <dbReference type="ChEBI" id="CHEBI:18248"/>
    </ligandPart>
</feature>
<dbReference type="PANTHER" id="PTHR15854">
    <property type="entry name" value="THAP4 PROTEIN"/>
    <property type="match status" value="1"/>
</dbReference>
<organism evidence="4 5">
    <name type="scientific">Streptomyces albiflavescens</name>
    <dbReference type="NCBI Taxonomy" id="1623582"/>
    <lineage>
        <taxon>Bacteria</taxon>
        <taxon>Bacillati</taxon>
        <taxon>Actinomycetota</taxon>
        <taxon>Actinomycetes</taxon>
        <taxon>Kitasatosporales</taxon>
        <taxon>Streptomycetaceae</taxon>
        <taxon>Streptomyces</taxon>
    </lineage>
</organism>
<dbReference type="SUPFAM" id="SSF50814">
    <property type="entry name" value="Lipocalins"/>
    <property type="match status" value="1"/>
</dbReference>
<protein>
    <recommendedName>
        <fullName evidence="1">Peroxynitrite isomerase</fullName>
        <ecNumber evidence="1">5.99.-.-</ecNumber>
    </recommendedName>
    <alternativeName>
        <fullName evidence="1">Ferric nitrobindin</fullName>
        <shortName evidence="1">Nb(III)</shortName>
    </alternativeName>
</protein>
<evidence type="ECO:0000256" key="2">
    <source>
        <dbReference type="SAM" id="MobiDB-lite"/>
    </source>
</evidence>
<comment type="domain">
    <text evidence="1">Forms a 10-stranded antiparallel beta-barrel structure able to accommodate a hydrophobic ligand in its interior. In fact, this fold hosts the heme group, which is located in a wide surface cleft.</text>
</comment>
<dbReference type="Pfam" id="PF08768">
    <property type="entry name" value="THAP4_heme-bd"/>
    <property type="match status" value="1"/>
</dbReference>
<dbReference type="EC" id="5.99.-.-" evidence="1"/>
<keyword evidence="1" id="KW-0479">Metal-binding</keyword>
<proteinExistence type="inferred from homology"/>
<dbReference type="GO" id="GO:0020037">
    <property type="term" value="F:heme binding"/>
    <property type="evidence" value="ECO:0007669"/>
    <property type="project" value="UniProtKB-UniRule"/>
</dbReference>
<feature type="region of interest" description="Disordered" evidence="2">
    <location>
        <begin position="1"/>
        <end position="42"/>
    </location>
</feature>
<keyword evidence="1" id="KW-0349">Heme</keyword>
<sequence length="208" mass="22450">MRVADNPLGCHPASAPTPGARTVFDPAPEYPYPDSHRPDEAPAPHALLEPVLGLLGSWHGRGQGGYPTLTGDFAYAQEVTFSHDGRPFLRYEARAWLLDADDAPLRPSARESGWWRLQPDGRVEALITQPTGIAEILVGRATAGTVDLSSHEVALAPTAKKVGATRRRYTLTDDTLTFSHDLEAVGQPMQHHLSARLRRGGCTSSGVS</sequence>
<evidence type="ECO:0000313" key="4">
    <source>
        <dbReference type="EMBL" id="GGN49242.1"/>
    </source>
</evidence>
<keyword evidence="5" id="KW-1185">Reference proteome</keyword>
<dbReference type="InterPro" id="IPR022939">
    <property type="entry name" value="Nb(III)_bact/plant"/>
</dbReference>
<comment type="caution">
    <text evidence="4">The sequence shown here is derived from an EMBL/GenBank/DDBJ whole genome shotgun (WGS) entry which is preliminary data.</text>
</comment>
<reference evidence="4 5" key="1">
    <citation type="journal article" date="2014" name="Int. J. Syst. Evol. Microbiol.">
        <title>Complete genome sequence of Corynebacterium casei LMG S-19264T (=DSM 44701T), isolated from a smear-ripened cheese.</title>
        <authorList>
            <consortium name="US DOE Joint Genome Institute (JGI-PGF)"/>
            <person name="Walter F."/>
            <person name="Albersmeier A."/>
            <person name="Kalinowski J."/>
            <person name="Ruckert C."/>
        </authorList>
    </citation>
    <scope>NUCLEOTIDE SEQUENCE [LARGE SCALE GENOMIC DNA]</scope>
    <source>
        <strain evidence="4 5">CGMCC 4.7111</strain>
    </source>
</reference>
<dbReference type="InterPro" id="IPR012674">
    <property type="entry name" value="Calycin"/>
</dbReference>
<gene>
    <name evidence="4" type="ORF">GCM10011579_002790</name>
</gene>
<name>A0A917XQZ8_9ACTN</name>
<feature type="domain" description="THAP4-like heme-binding" evidence="3">
    <location>
        <begin position="48"/>
        <end position="199"/>
    </location>
</feature>
<feature type="binding site" evidence="1">
    <location>
        <position position="160"/>
    </location>
    <ligand>
        <name>heme b</name>
        <dbReference type="ChEBI" id="CHEBI:60344"/>
    </ligand>
</feature>
<evidence type="ECO:0000259" key="3">
    <source>
        <dbReference type="Pfam" id="PF08768"/>
    </source>
</evidence>
<dbReference type="PANTHER" id="PTHR15854:SF4">
    <property type="entry name" value="PEROXYNITRITE ISOMERASE THAP4"/>
    <property type="match status" value="1"/>
</dbReference>
<comment type="similarity">
    <text evidence="1">Belongs to the nitrobindin family.</text>
</comment>
<evidence type="ECO:0000256" key="1">
    <source>
        <dbReference type="HAMAP-Rule" id="MF_01297"/>
    </source>
</evidence>
<comment type="catalytic activity">
    <reaction evidence="1">
        <text>peroxynitrite = nitrate</text>
        <dbReference type="Rhea" id="RHEA:63116"/>
        <dbReference type="ChEBI" id="CHEBI:17632"/>
        <dbReference type="ChEBI" id="CHEBI:25941"/>
    </reaction>
</comment>
<feature type="binding site" evidence="1">
    <location>
        <position position="68"/>
    </location>
    <ligand>
        <name>heme b</name>
        <dbReference type="ChEBI" id="CHEBI:60344"/>
    </ligand>
</feature>
<dbReference type="EMBL" id="BMMM01000001">
    <property type="protein sequence ID" value="GGN49242.1"/>
    <property type="molecule type" value="Genomic_DNA"/>
</dbReference>
<dbReference type="InterPro" id="IPR045165">
    <property type="entry name" value="Nitrobindin"/>
</dbReference>
<dbReference type="Gene3D" id="2.40.128.20">
    <property type="match status" value="1"/>
</dbReference>
<dbReference type="InterPro" id="IPR014878">
    <property type="entry name" value="THAP4-like_heme-bd"/>
</dbReference>
<comment type="pathway">
    <text evidence="1">Nitrogen metabolism.</text>
</comment>
<accession>A0A917XQZ8</accession>
<evidence type="ECO:0000313" key="5">
    <source>
        <dbReference type="Proteomes" id="UP000600365"/>
    </source>
</evidence>
<dbReference type="GO" id="GO:0046872">
    <property type="term" value="F:metal ion binding"/>
    <property type="evidence" value="ECO:0007669"/>
    <property type="project" value="UniProtKB-KW"/>
</dbReference>
<keyword evidence="1" id="KW-0408">Iron</keyword>
<comment type="cofactor">
    <cofactor evidence="1">
        <name>heme b</name>
        <dbReference type="ChEBI" id="CHEBI:60344"/>
    </cofactor>
    <text evidence="1">Binds 1 heme b group per subunit, that coordinates a highly solvent-exposed Fe(III) atom.</text>
</comment>